<evidence type="ECO:0000256" key="6">
    <source>
        <dbReference type="ARBA" id="ARBA00022741"/>
    </source>
</evidence>
<evidence type="ECO:0000256" key="16">
    <source>
        <dbReference type="RuleBase" id="RU362098"/>
    </source>
</evidence>
<evidence type="ECO:0000256" key="10">
    <source>
        <dbReference type="ARBA" id="ARBA00023134"/>
    </source>
</evidence>
<keyword evidence="7 16" id="KW-1133">Transmembrane helix</keyword>
<evidence type="ECO:0000256" key="8">
    <source>
        <dbReference type="ARBA" id="ARBA00023004"/>
    </source>
</evidence>
<dbReference type="InterPro" id="IPR007167">
    <property type="entry name" value="Fe-transptr_FeoA-like"/>
</dbReference>
<evidence type="ECO:0000256" key="9">
    <source>
        <dbReference type="ARBA" id="ARBA00023065"/>
    </source>
</evidence>
<dbReference type="InterPro" id="IPR011640">
    <property type="entry name" value="Fe2_transport_prot_B_C"/>
</dbReference>
<feature type="transmembrane region" description="Helical" evidence="16">
    <location>
        <begin position="821"/>
        <end position="843"/>
    </location>
</feature>
<comment type="caution">
    <text evidence="18">The sequence shown here is derived from an EMBL/GenBank/DDBJ whole genome shotgun (WGS) entry which is preliminary data.</text>
</comment>
<dbReference type="CDD" id="cd01879">
    <property type="entry name" value="FeoB"/>
    <property type="match status" value="1"/>
</dbReference>
<dbReference type="GO" id="GO:0046914">
    <property type="term" value="F:transition metal ion binding"/>
    <property type="evidence" value="ECO:0007669"/>
    <property type="project" value="InterPro"/>
</dbReference>
<evidence type="ECO:0000256" key="12">
    <source>
        <dbReference type="ARBA" id="ARBA00031200"/>
    </source>
</evidence>
<feature type="binding site" evidence="15">
    <location>
        <position position="153"/>
    </location>
    <ligand>
        <name>Mg(2+)</name>
        <dbReference type="ChEBI" id="CHEBI:18420"/>
        <label>2</label>
    </ligand>
</feature>
<evidence type="ECO:0000256" key="15">
    <source>
        <dbReference type="PIRSR" id="PIRSR603373-2"/>
    </source>
</evidence>
<dbReference type="OrthoDB" id="9809127at2"/>
<dbReference type="Pfam" id="PF07664">
    <property type="entry name" value="FeoB_C"/>
    <property type="match status" value="1"/>
</dbReference>
<keyword evidence="5 16" id="KW-0812">Transmembrane</keyword>
<proteinExistence type="inferred from homology"/>
<feature type="binding site" evidence="15">
    <location>
        <position position="156"/>
    </location>
    <ligand>
        <name>Mg(2+)</name>
        <dbReference type="ChEBI" id="CHEBI:18420"/>
        <label>2</label>
    </ligand>
</feature>
<reference evidence="19" key="1">
    <citation type="submission" date="2017-04" db="EMBL/GenBank/DDBJ databases">
        <title>Function of individual gut microbiota members based on whole genome sequencing of pure cultures obtained from chicken caecum.</title>
        <authorList>
            <person name="Medvecky M."/>
            <person name="Cejkova D."/>
            <person name="Polansky O."/>
            <person name="Karasova D."/>
            <person name="Kubasova T."/>
            <person name="Cizek A."/>
            <person name="Rychlik I."/>
        </authorList>
    </citation>
    <scope>NUCLEOTIDE SEQUENCE [LARGE SCALE GENOMIC DNA]</scope>
    <source>
        <strain evidence="19">An90</strain>
    </source>
</reference>
<dbReference type="InterPro" id="IPR027417">
    <property type="entry name" value="P-loop_NTPase"/>
</dbReference>
<sequence length="877" mass="96571">MRLSELKTGESATILKVTGHGGFRRRIMEMGFIRGQRVEVILNAPLKDPIEYKIMGYDISLRRTEADMVVVLSDSEVNEYLAGGHHRHRPHHGHHHGHCGCGMPEQIPECPAAGTPGADDDCATADEVISRHSRTISVALVGNPNSGKTSLFNAISGGHEHVGNYGGVTVGAKSGHRYYRGYRFEVTDLPGTYALSAYTPEERYVRSHIAEKTPDVIINSVVASNLERNLYLTTELIDINPRMVVALNMYDELNSRGSELDYDNLGRMLGVPMVPVEARNGKGIEALLDTVIAVYENQDERVRHIHINMGPVIEEGLRRLKDDMSDYRGELPKAFPPRYYAMKMLEGDRQVEEQLRGSSRYPEWVEIRDREAKRIAEALGEDVETAFANQKYGFIQGALKETYTPGKREEASATKLIDTFVTHKLWGFPIFFFLMWLMFWCTFSLGAYPQEWIDTLVGWIGSGVDALLPAGPLRDLLVDGIIGGVGAVIVFLPNIMILYLFISFMEDSGYLARAAFIMDRVMHRIGLHGKSFIPLIMGFGCNVPAIMACRTIESRSSRLITILITPFMSCSARIPIYLLLAGTFFAADASLVMIGLYVLGVVLAVVTARLMRRFMFPVDETPFVMELPPYRLPTWKTTLTHMWDKCAQYLRKMGGMILIASMVVWFLSYYPRSEEGGTTAHYENSYLGRLGQSCAPIFSPLGLNWKAGVALLSGVPAKEIVVSTLGVLYPDGGEAASAPGAGTTEIVTGSGEKIEIGNLPEGSIAIIGGADGQTAIRIAENTDAQVGTDTQAGKVAELAGEDEETVNLSRKLLASGDFTQASALAFLVFILLYFPCIATIAAIGAEAGWKWATAAVAYNTVLAWVVAWAVYHLFMWL</sequence>
<feature type="transmembrane region" description="Helical" evidence="16">
    <location>
        <begin position="584"/>
        <end position="606"/>
    </location>
</feature>
<keyword evidence="15" id="KW-0479">Metal-binding</keyword>
<evidence type="ECO:0000256" key="11">
    <source>
        <dbReference type="ARBA" id="ARBA00023136"/>
    </source>
</evidence>
<organism evidence="18 19">
    <name type="scientific">Alistipes onderdonkii</name>
    <dbReference type="NCBI Taxonomy" id="328813"/>
    <lineage>
        <taxon>Bacteria</taxon>
        <taxon>Pseudomonadati</taxon>
        <taxon>Bacteroidota</taxon>
        <taxon>Bacteroidia</taxon>
        <taxon>Bacteroidales</taxon>
        <taxon>Rikenellaceae</taxon>
        <taxon>Alistipes</taxon>
    </lineage>
</organism>
<keyword evidence="8 16" id="KW-0408">Iron</keyword>
<dbReference type="InterPro" id="IPR030389">
    <property type="entry name" value="G_FEOB_dom"/>
</dbReference>
<feature type="transmembrane region" description="Helical" evidence="16">
    <location>
        <begin position="480"/>
        <end position="502"/>
    </location>
</feature>
<keyword evidence="3" id="KW-1003">Cell membrane</keyword>
<accession>A0A1Y3QUI0</accession>
<dbReference type="InterPro" id="IPR008988">
    <property type="entry name" value="Transcriptional_repressor_C"/>
</dbReference>
<dbReference type="InterPro" id="IPR041069">
    <property type="entry name" value="FeoB_Cyto"/>
</dbReference>
<dbReference type="InterPro" id="IPR050860">
    <property type="entry name" value="FeoB_GTPase"/>
</dbReference>
<dbReference type="RefSeq" id="WP_087403474.1">
    <property type="nucleotide sequence ID" value="NZ_NFHB01000011.1"/>
</dbReference>
<dbReference type="eggNOG" id="COG0370">
    <property type="taxonomic scope" value="Bacteria"/>
</dbReference>
<keyword evidence="15" id="KW-0460">Magnesium</keyword>
<dbReference type="Pfam" id="PF02421">
    <property type="entry name" value="FeoB_N"/>
    <property type="match status" value="1"/>
</dbReference>
<keyword evidence="11 16" id="KW-0472">Membrane</keyword>
<protein>
    <recommendedName>
        <fullName evidence="12 13">Ferrous iron transport protein B</fullName>
    </recommendedName>
</protein>
<evidence type="ECO:0000256" key="2">
    <source>
        <dbReference type="ARBA" id="ARBA00022448"/>
    </source>
</evidence>
<evidence type="ECO:0000256" key="5">
    <source>
        <dbReference type="ARBA" id="ARBA00022692"/>
    </source>
</evidence>
<keyword evidence="6 14" id="KW-0547">Nucleotide-binding</keyword>
<feature type="binding site" evidence="15">
    <location>
        <position position="154"/>
    </location>
    <ligand>
        <name>Mg(2+)</name>
        <dbReference type="ChEBI" id="CHEBI:18420"/>
        <label>2</label>
    </ligand>
</feature>
<dbReference type="Pfam" id="PF04023">
    <property type="entry name" value="FeoA"/>
    <property type="match status" value="1"/>
</dbReference>
<name>A0A1Y3QUI0_9BACT</name>
<dbReference type="AlphaFoldDB" id="A0A1Y3QUI0"/>
<dbReference type="Proteomes" id="UP000195772">
    <property type="component" value="Unassembled WGS sequence"/>
</dbReference>
<dbReference type="GO" id="GO:0005886">
    <property type="term" value="C:plasma membrane"/>
    <property type="evidence" value="ECO:0007669"/>
    <property type="project" value="UniProtKB-SubCell"/>
</dbReference>
<evidence type="ECO:0000256" key="13">
    <source>
        <dbReference type="NCBIfam" id="TIGR00437"/>
    </source>
</evidence>
<dbReference type="EMBL" id="NFHB01000011">
    <property type="protein sequence ID" value="OUN01928.1"/>
    <property type="molecule type" value="Genomic_DNA"/>
</dbReference>
<dbReference type="Pfam" id="PF17910">
    <property type="entry name" value="FeoB_Cyto"/>
    <property type="match status" value="1"/>
</dbReference>
<keyword evidence="9" id="KW-0406">Ion transport</keyword>
<dbReference type="SMART" id="SM00899">
    <property type="entry name" value="FeoA"/>
    <property type="match status" value="1"/>
</dbReference>
<feature type="binding site" evidence="14">
    <location>
        <begin position="188"/>
        <end position="191"/>
    </location>
    <ligand>
        <name>GTP</name>
        <dbReference type="ChEBI" id="CHEBI:37565"/>
        <label>1</label>
    </ligand>
</feature>
<dbReference type="PROSITE" id="PS51711">
    <property type="entry name" value="G_FEOB"/>
    <property type="match status" value="1"/>
</dbReference>
<feature type="transmembrane region" description="Helical" evidence="16">
    <location>
        <begin position="425"/>
        <end position="446"/>
    </location>
</feature>
<evidence type="ECO:0000256" key="1">
    <source>
        <dbReference type="ARBA" id="ARBA00004651"/>
    </source>
</evidence>
<dbReference type="InterPro" id="IPR011642">
    <property type="entry name" value="Gate_dom"/>
</dbReference>
<feature type="binding site" evidence="15">
    <location>
        <position position="157"/>
    </location>
    <ligand>
        <name>Mg(2+)</name>
        <dbReference type="ChEBI" id="CHEBI:18420"/>
        <label>2</label>
    </ligand>
</feature>
<feature type="binding site" evidence="14">
    <location>
        <begin position="142"/>
        <end position="149"/>
    </location>
    <ligand>
        <name>GTP</name>
        <dbReference type="ChEBI" id="CHEBI:37565"/>
        <label>1</label>
    </ligand>
</feature>
<keyword evidence="2 16" id="KW-0813">Transport</keyword>
<feature type="domain" description="FeoB-type G" evidence="17">
    <location>
        <begin position="135"/>
        <end position="297"/>
    </location>
</feature>
<keyword evidence="4 16" id="KW-0410">Iron transport</keyword>
<keyword evidence="10 14" id="KW-0342">GTP-binding</keyword>
<feature type="transmembrane region" description="Helical" evidence="16">
    <location>
        <begin position="855"/>
        <end position="874"/>
    </location>
</feature>
<evidence type="ECO:0000256" key="7">
    <source>
        <dbReference type="ARBA" id="ARBA00022989"/>
    </source>
</evidence>
<feature type="binding site" evidence="14">
    <location>
        <begin position="248"/>
        <end position="251"/>
    </location>
    <ligand>
        <name>GTP</name>
        <dbReference type="ChEBI" id="CHEBI:37565"/>
        <label>1</label>
    </ligand>
</feature>
<dbReference type="GO" id="GO:0015093">
    <property type="term" value="F:ferrous iron transmembrane transporter activity"/>
    <property type="evidence" value="ECO:0007669"/>
    <property type="project" value="UniProtKB-UniRule"/>
</dbReference>
<comment type="caution">
    <text evidence="16">Lacks conserved residue(s) required for the propagation of feature annotation.</text>
</comment>
<dbReference type="SUPFAM" id="SSF50037">
    <property type="entry name" value="C-terminal domain of transcriptional repressors"/>
    <property type="match status" value="1"/>
</dbReference>
<dbReference type="Gene3D" id="2.30.30.90">
    <property type="match status" value="1"/>
</dbReference>
<evidence type="ECO:0000313" key="18">
    <source>
        <dbReference type="EMBL" id="OUN01928.1"/>
    </source>
</evidence>
<dbReference type="Gene3D" id="3.40.50.300">
    <property type="entry name" value="P-loop containing nucleotide triphosphate hydrolases"/>
    <property type="match status" value="1"/>
</dbReference>
<evidence type="ECO:0000259" key="17">
    <source>
        <dbReference type="PROSITE" id="PS51711"/>
    </source>
</evidence>
<dbReference type="InterPro" id="IPR038157">
    <property type="entry name" value="FeoA_core_dom"/>
</dbReference>
<dbReference type="Gene3D" id="1.10.287.1770">
    <property type="match status" value="1"/>
</dbReference>
<dbReference type="eggNOG" id="COG1918">
    <property type="taxonomic scope" value="Bacteria"/>
</dbReference>
<comment type="subcellular location">
    <subcellularLocation>
        <location evidence="16">Cell inner membrane</location>
        <topology evidence="16">Multi-pass membrane protein</topology>
    </subcellularLocation>
    <subcellularLocation>
        <location evidence="1">Cell membrane</location>
        <topology evidence="1">Multi-pass membrane protein</topology>
    </subcellularLocation>
</comment>
<dbReference type="PANTHER" id="PTHR43185:SF1">
    <property type="entry name" value="FE(2+) TRANSPORTER FEOB"/>
    <property type="match status" value="1"/>
</dbReference>
<evidence type="ECO:0000256" key="4">
    <source>
        <dbReference type="ARBA" id="ARBA00022496"/>
    </source>
</evidence>
<dbReference type="SUPFAM" id="SSF52540">
    <property type="entry name" value="P-loop containing nucleoside triphosphate hydrolases"/>
    <property type="match status" value="1"/>
</dbReference>
<dbReference type="Pfam" id="PF07670">
    <property type="entry name" value="Gate"/>
    <property type="match status" value="2"/>
</dbReference>
<dbReference type="PANTHER" id="PTHR43185">
    <property type="entry name" value="FERROUS IRON TRANSPORT PROTEIN B"/>
    <property type="match status" value="1"/>
</dbReference>
<comment type="function">
    <text evidence="16">Probable transporter of a GTP-driven Fe(2+) uptake system.</text>
</comment>
<dbReference type="InterPro" id="IPR003373">
    <property type="entry name" value="Fe2_transport_prot-B"/>
</dbReference>
<dbReference type="GO" id="GO:0005525">
    <property type="term" value="F:GTP binding"/>
    <property type="evidence" value="ECO:0007669"/>
    <property type="project" value="UniProtKB-KW"/>
</dbReference>
<evidence type="ECO:0000313" key="19">
    <source>
        <dbReference type="Proteomes" id="UP000195772"/>
    </source>
</evidence>
<dbReference type="NCBIfam" id="TIGR00437">
    <property type="entry name" value="feoB"/>
    <property type="match status" value="1"/>
</dbReference>
<evidence type="ECO:0000256" key="14">
    <source>
        <dbReference type="PIRSR" id="PIRSR603373-1"/>
    </source>
</evidence>
<comment type="similarity">
    <text evidence="16">Belongs to the TRAFAC class TrmE-Era-EngA-EngB-Septin-like GTPase superfamily. FeoB GTPase (TC 9.A.8) family.</text>
</comment>
<evidence type="ECO:0000256" key="3">
    <source>
        <dbReference type="ARBA" id="ARBA00022475"/>
    </source>
</evidence>
<gene>
    <name evidence="18" type="ORF">B5G41_13855</name>
</gene>
<feature type="transmembrane region" description="Helical" evidence="16">
    <location>
        <begin position="559"/>
        <end position="578"/>
    </location>
</feature>
<feature type="transmembrane region" description="Helical" evidence="16">
    <location>
        <begin position="532"/>
        <end position="552"/>
    </location>
</feature>